<dbReference type="Proteomes" id="UP000807025">
    <property type="component" value="Unassembled WGS sequence"/>
</dbReference>
<comment type="caution">
    <text evidence="4">The sequence shown here is derived from an EMBL/GenBank/DDBJ whole genome shotgun (WGS) entry which is preliminary data.</text>
</comment>
<dbReference type="OrthoDB" id="3199367at2759"/>
<dbReference type="InterPro" id="IPR018466">
    <property type="entry name" value="Kre9/Knh1-like_N"/>
</dbReference>
<evidence type="ECO:0000256" key="2">
    <source>
        <dbReference type="SAM" id="MobiDB-lite"/>
    </source>
</evidence>
<gene>
    <name evidence="4" type="ORF">BDN71DRAFT_1591924</name>
</gene>
<dbReference type="Pfam" id="PF10342">
    <property type="entry name" value="Kre9_KNH"/>
    <property type="match status" value="1"/>
</dbReference>
<evidence type="ECO:0000313" key="5">
    <source>
        <dbReference type="Proteomes" id="UP000807025"/>
    </source>
</evidence>
<organism evidence="4 5">
    <name type="scientific">Pleurotus eryngii</name>
    <name type="common">Boletus of the steppes</name>
    <dbReference type="NCBI Taxonomy" id="5323"/>
    <lineage>
        <taxon>Eukaryota</taxon>
        <taxon>Fungi</taxon>
        <taxon>Dikarya</taxon>
        <taxon>Basidiomycota</taxon>
        <taxon>Agaricomycotina</taxon>
        <taxon>Agaricomycetes</taxon>
        <taxon>Agaricomycetidae</taxon>
        <taxon>Agaricales</taxon>
        <taxon>Pleurotineae</taxon>
        <taxon>Pleurotaceae</taxon>
        <taxon>Pleurotus</taxon>
    </lineage>
</organism>
<evidence type="ECO:0000313" key="4">
    <source>
        <dbReference type="EMBL" id="KAF9492032.1"/>
    </source>
</evidence>
<dbReference type="AlphaFoldDB" id="A0A9P5ZR95"/>
<evidence type="ECO:0000259" key="3">
    <source>
        <dbReference type="Pfam" id="PF10342"/>
    </source>
</evidence>
<sequence>MKSPFILRLPTTLLVLLSVGGFLLTSISGTPLNPHSHPQIHSHPRSNPFSKSSLGSVTLARRDSEIVYNPPVTYPTKGTTITAGRPFTVTWNTKGVPDEKKSSAVNVVLGHGRGKNEHLDNAHPLAEKIPIMEGKIHAVIPQDTPSRGDYFVVVMGDSANKSPTFTVVNHR</sequence>
<feature type="region of interest" description="Disordered" evidence="2">
    <location>
        <begin position="34"/>
        <end position="53"/>
    </location>
</feature>
<evidence type="ECO:0000256" key="1">
    <source>
        <dbReference type="ARBA" id="ARBA00022729"/>
    </source>
</evidence>
<keyword evidence="5" id="KW-1185">Reference proteome</keyword>
<dbReference type="EMBL" id="MU154608">
    <property type="protein sequence ID" value="KAF9492032.1"/>
    <property type="molecule type" value="Genomic_DNA"/>
</dbReference>
<feature type="domain" description="Yeast cell wall synthesis Kre9/Knh1-like N-terminal" evidence="3">
    <location>
        <begin position="75"/>
        <end position="167"/>
    </location>
</feature>
<proteinExistence type="predicted"/>
<name>A0A9P5ZR95_PLEER</name>
<keyword evidence="1" id="KW-0732">Signal</keyword>
<reference evidence="4" key="1">
    <citation type="submission" date="2020-11" db="EMBL/GenBank/DDBJ databases">
        <authorList>
            <consortium name="DOE Joint Genome Institute"/>
            <person name="Ahrendt S."/>
            <person name="Riley R."/>
            <person name="Andreopoulos W."/>
            <person name="Labutti K."/>
            <person name="Pangilinan J."/>
            <person name="Ruiz-Duenas F.J."/>
            <person name="Barrasa J.M."/>
            <person name="Sanchez-Garcia M."/>
            <person name="Camarero S."/>
            <person name="Miyauchi S."/>
            <person name="Serrano A."/>
            <person name="Linde D."/>
            <person name="Babiker R."/>
            <person name="Drula E."/>
            <person name="Ayuso-Fernandez I."/>
            <person name="Pacheco R."/>
            <person name="Padilla G."/>
            <person name="Ferreira P."/>
            <person name="Barriuso J."/>
            <person name="Kellner H."/>
            <person name="Castanera R."/>
            <person name="Alfaro M."/>
            <person name="Ramirez L."/>
            <person name="Pisabarro A.G."/>
            <person name="Kuo A."/>
            <person name="Tritt A."/>
            <person name="Lipzen A."/>
            <person name="He G."/>
            <person name="Yan M."/>
            <person name="Ng V."/>
            <person name="Cullen D."/>
            <person name="Martin F."/>
            <person name="Rosso M.-N."/>
            <person name="Henrissat B."/>
            <person name="Hibbett D."/>
            <person name="Martinez A.T."/>
            <person name="Grigoriev I.V."/>
        </authorList>
    </citation>
    <scope>NUCLEOTIDE SEQUENCE</scope>
    <source>
        <strain evidence="4">ATCC 90797</strain>
    </source>
</reference>
<protein>
    <recommendedName>
        <fullName evidence="3">Yeast cell wall synthesis Kre9/Knh1-like N-terminal domain-containing protein</fullName>
    </recommendedName>
</protein>
<accession>A0A9P5ZR95</accession>